<protein>
    <recommendedName>
        <fullName evidence="3">Phage protein</fullName>
    </recommendedName>
</protein>
<name>A0AB33WMN7_9PSED</name>
<organism evidence="1 2">
    <name type="scientific">Pseudomonas chlororaphis O6</name>
    <dbReference type="NCBI Taxonomy" id="1037915"/>
    <lineage>
        <taxon>Bacteria</taxon>
        <taxon>Pseudomonadati</taxon>
        <taxon>Pseudomonadota</taxon>
        <taxon>Gammaproteobacteria</taxon>
        <taxon>Pseudomonadales</taxon>
        <taxon>Pseudomonadaceae</taxon>
        <taxon>Pseudomonas</taxon>
    </lineage>
</organism>
<gene>
    <name evidence="1" type="ORF">PchlO6_2173</name>
</gene>
<dbReference type="Proteomes" id="UP000003790">
    <property type="component" value="Chromosome"/>
</dbReference>
<proteinExistence type="predicted"/>
<evidence type="ECO:0008006" key="3">
    <source>
        <dbReference type="Google" id="ProtNLM"/>
    </source>
</evidence>
<evidence type="ECO:0000313" key="2">
    <source>
        <dbReference type="Proteomes" id="UP000003790"/>
    </source>
</evidence>
<comment type="caution">
    <text evidence="1">The sequence shown here is derived from an EMBL/GenBank/DDBJ whole genome shotgun (WGS) entry which is preliminary data.</text>
</comment>
<evidence type="ECO:0000313" key="1">
    <source>
        <dbReference type="EMBL" id="EIM14371.1"/>
    </source>
</evidence>
<sequence length="222" mass="24524">MQFTNNGDVVTLDSEFARLMVISTGRYAPTEEGGLGSTTTFVRPVTSQEPPLVFIRPDTVNGVAGLCRMRLTGSAGNWTGFYVRAYSADTAQPNGRYFVAAFAAQPVAQYGARLWDGAGKLLFDSGTSAATFTRAFQNWSYVKDDKDPQGLTRIYYTVPFNFPQNEFLLLNNFGMNMTSGSGIPRNLYCWWDFPNNTLYAITISSANPIAFFLPAVFAKMNN</sequence>
<dbReference type="EMBL" id="AHOT01000027">
    <property type="protein sequence ID" value="EIM14371.1"/>
    <property type="molecule type" value="Genomic_DNA"/>
</dbReference>
<dbReference type="AlphaFoldDB" id="A0AB33WMN7"/>
<reference evidence="1 2" key="1">
    <citation type="journal article" date="2012" name="PLoS Genet.">
        <title>Comparative Genomics of Plant-Associated Pseudomonas spp.: Insights into Diversity and Inheritance of Traits Involved in Multitrophic Interactions.</title>
        <authorList>
            <person name="Loper J.E."/>
            <person name="Hassan K.A."/>
            <person name="Mavrodi D.V."/>
            <person name="Davis E.W.II."/>
            <person name="Lim C.K."/>
            <person name="Shaffer B.T."/>
            <person name="Elbourne L.D."/>
            <person name="Stockwell V.O."/>
            <person name="Hartney S.L."/>
            <person name="Breakwell K."/>
            <person name="Henkels M.D."/>
            <person name="Tetu S.G."/>
            <person name="Rangel L.I."/>
            <person name="Kidarsa T.A."/>
            <person name="Wilson N.L."/>
            <person name="van de Mortel J.E."/>
            <person name="Song C."/>
            <person name="Blumhagen R."/>
            <person name="Radune D."/>
            <person name="Hostetler J.B."/>
            <person name="Brinkac L.M."/>
            <person name="Durkin A.S."/>
            <person name="Kluepfel D.A."/>
            <person name="Wechter W.P."/>
            <person name="Anderson A.J."/>
            <person name="Kim Y.C."/>
            <person name="Pierson L.S.III."/>
            <person name="Pierson E.A."/>
            <person name="Lindow S.E."/>
            <person name="Kobayashi D.Y."/>
            <person name="Raaijmakers J.M."/>
            <person name="Weller D.M."/>
            <person name="Thomashow L.S."/>
            <person name="Allen A.E."/>
            <person name="Paulsen I.T."/>
        </authorList>
    </citation>
    <scope>NUCLEOTIDE SEQUENCE [LARGE SCALE GENOMIC DNA]</scope>
    <source>
        <strain evidence="1 2">O6</strain>
    </source>
</reference>
<accession>A0AB33WMN7</accession>